<dbReference type="InterPro" id="IPR050832">
    <property type="entry name" value="Bact_Acetyltransf"/>
</dbReference>
<gene>
    <name evidence="4" type="ORF">OYT1_ch0377</name>
</gene>
<dbReference type="Proteomes" id="UP000033070">
    <property type="component" value="Chromosome"/>
</dbReference>
<protein>
    <submittedName>
        <fullName evidence="4">Mycothiol acetyltransferase</fullName>
    </submittedName>
</protein>
<evidence type="ECO:0000259" key="3">
    <source>
        <dbReference type="PROSITE" id="PS51186"/>
    </source>
</evidence>
<name>A0A2Z6G905_9PROT</name>
<dbReference type="InterPro" id="IPR016181">
    <property type="entry name" value="Acyl_CoA_acyltransferase"/>
</dbReference>
<dbReference type="PANTHER" id="PTHR43877">
    <property type="entry name" value="AMINOALKYLPHOSPHONATE N-ACETYLTRANSFERASE-RELATED-RELATED"/>
    <property type="match status" value="1"/>
</dbReference>
<evidence type="ECO:0000256" key="2">
    <source>
        <dbReference type="ARBA" id="ARBA00023315"/>
    </source>
</evidence>
<feature type="domain" description="N-acetyltransferase" evidence="3">
    <location>
        <begin position="5"/>
        <end position="149"/>
    </location>
</feature>
<dbReference type="InterPro" id="IPR000182">
    <property type="entry name" value="GNAT_dom"/>
</dbReference>
<dbReference type="PROSITE" id="PS51186">
    <property type="entry name" value="GNAT"/>
    <property type="match status" value="1"/>
</dbReference>
<dbReference type="GO" id="GO:0016747">
    <property type="term" value="F:acyltransferase activity, transferring groups other than amino-acyl groups"/>
    <property type="evidence" value="ECO:0007669"/>
    <property type="project" value="InterPro"/>
</dbReference>
<dbReference type="CDD" id="cd04301">
    <property type="entry name" value="NAT_SF"/>
    <property type="match status" value="1"/>
</dbReference>
<dbReference type="Pfam" id="PF00583">
    <property type="entry name" value="Acetyltransf_1"/>
    <property type="match status" value="1"/>
</dbReference>
<dbReference type="STRING" id="1188319.OYT1_00375"/>
<evidence type="ECO:0000313" key="5">
    <source>
        <dbReference type="Proteomes" id="UP000033070"/>
    </source>
</evidence>
<reference evidence="4 5" key="1">
    <citation type="submission" date="2018-06" db="EMBL/GenBank/DDBJ databases">
        <title>OYT1 Genome Sequencing.</title>
        <authorList>
            <person name="Kato S."/>
            <person name="Itoh T."/>
            <person name="Ohkuma M."/>
        </authorList>
    </citation>
    <scope>NUCLEOTIDE SEQUENCE [LARGE SCALE GENOMIC DNA]</scope>
    <source>
        <strain evidence="4 5">OYT1</strain>
    </source>
</reference>
<dbReference type="RefSeq" id="WP_062625607.1">
    <property type="nucleotide sequence ID" value="NZ_AP018738.1"/>
</dbReference>
<keyword evidence="1 4" id="KW-0808">Transferase</keyword>
<keyword evidence="5" id="KW-1185">Reference proteome</keyword>
<evidence type="ECO:0000313" key="4">
    <source>
        <dbReference type="EMBL" id="BBE49950.1"/>
    </source>
</evidence>
<sequence>MSQRLRFASNEAGAAQIAAHFRECDTVFVPPLSGRVDIDDYAHKIVTHGQRFEAWSGEVLVGLVAVYCNASDKRTAFITSVSTLPSWQGQGVAAHVLRDCIAHVRTQDFARIELEVDGDNLAALSLYEKSGFMRSHASRHPTTMTLDLRKDG</sequence>
<organism evidence="4 5">
    <name type="scientific">Ferriphaselus amnicola</name>
    <dbReference type="NCBI Taxonomy" id="1188319"/>
    <lineage>
        <taxon>Bacteria</taxon>
        <taxon>Pseudomonadati</taxon>
        <taxon>Pseudomonadota</taxon>
        <taxon>Betaproteobacteria</taxon>
        <taxon>Nitrosomonadales</taxon>
        <taxon>Gallionellaceae</taxon>
        <taxon>Ferriphaselus</taxon>
    </lineage>
</organism>
<dbReference type="OrthoDB" id="8708169at2"/>
<dbReference type="Gene3D" id="3.40.630.30">
    <property type="match status" value="1"/>
</dbReference>
<evidence type="ECO:0000256" key="1">
    <source>
        <dbReference type="ARBA" id="ARBA00022679"/>
    </source>
</evidence>
<dbReference type="SUPFAM" id="SSF55729">
    <property type="entry name" value="Acyl-CoA N-acyltransferases (Nat)"/>
    <property type="match status" value="1"/>
</dbReference>
<dbReference type="EMBL" id="AP018738">
    <property type="protein sequence ID" value="BBE49950.1"/>
    <property type="molecule type" value="Genomic_DNA"/>
</dbReference>
<accession>A0A2Z6G905</accession>
<dbReference type="AlphaFoldDB" id="A0A2Z6G905"/>
<keyword evidence="2" id="KW-0012">Acyltransferase</keyword>
<dbReference type="KEGG" id="fam:OYT1_ch0377"/>
<proteinExistence type="predicted"/>